<feature type="region of interest" description="Disordered" evidence="1">
    <location>
        <begin position="174"/>
        <end position="242"/>
    </location>
</feature>
<reference evidence="3" key="1">
    <citation type="journal article" date="2017" name="Nat. Commun.">
        <title>The North American bullfrog draft genome provides insight into hormonal regulation of long noncoding RNA.</title>
        <authorList>
            <person name="Hammond S.A."/>
            <person name="Warren R.L."/>
            <person name="Vandervalk B.P."/>
            <person name="Kucuk E."/>
            <person name="Khan H."/>
            <person name="Gibb E.A."/>
            <person name="Pandoh P."/>
            <person name="Kirk H."/>
            <person name="Zhao Y."/>
            <person name="Jones M."/>
            <person name="Mungall A.J."/>
            <person name="Coope R."/>
            <person name="Pleasance S."/>
            <person name="Moore R.A."/>
            <person name="Holt R.A."/>
            <person name="Round J.M."/>
            <person name="Ohora S."/>
            <person name="Walle B.V."/>
            <person name="Veldhoen N."/>
            <person name="Helbing C.C."/>
            <person name="Birol I."/>
        </authorList>
    </citation>
    <scope>NUCLEOTIDE SEQUENCE [LARGE SCALE GENOMIC DNA]</scope>
</reference>
<keyword evidence="3" id="KW-1185">Reference proteome</keyword>
<protein>
    <submittedName>
        <fullName evidence="2">Uncharacterized protein</fullName>
    </submittedName>
</protein>
<name>A0A2G9RHY6_AQUCT</name>
<dbReference type="Proteomes" id="UP000228934">
    <property type="component" value="Unassembled WGS sequence"/>
</dbReference>
<gene>
    <name evidence="2" type="ORF">AB205_0104330</name>
</gene>
<feature type="compositionally biased region" description="Basic and acidic residues" evidence="1">
    <location>
        <begin position="312"/>
        <end position="323"/>
    </location>
</feature>
<accession>A0A2G9RHY6</accession>
<evidence type="ECO:0000313" key="3">
    <source>
        <dbReference type="Proteomes" id="UP000228934"/>
    </source>
</evidence>
<feature type="region of interest" description="Disordered" evidence="1">
    <location>
        <begin position="309"/>
        <end position="351"/>
    </location>
</feature>
<sequence length="351" mass="40818">MFQGKEWDTLMAGLSRDYSQKSSSQSEVSTLLFQLGKIVDKKVACFWHADSFDRYIREDINPLGLRIQIFPILDDVDSSFKIKWERNLQSCTKIMMTLLSEEYKKRIAILDKDIDAIYAKLLPFKDLPSFKEHKEKIGIHLHETSQEKLAIKDKKFWRDKRSFQEGKAYKWHQNSSTYRPSKGNLGQKSRDSGSNSSLNSFVSSSSQYRQRNRKPQKNKRSSSGEDPSLNKKRITDPTLTQQSPLLSSIGKAIFKAKKEHFSNSISKALNRHRELFKLVTQTMNPSCLEPPANETQEFCDELSNFFYQQNRQHSENNSAEKNKQPHATKPKRGKRYKHHTSSEFLANHDHH</sequence>
<evidence type="ECO:0000313" key="2">
    <source>
        <dbReference type="EMBL" id="PIO27385.1"/>
    </source>
</evidence>
<proteinExistence type="predicted"/>
<dbReference type="EMBL" id="KV942434">
    <property type="protein sequence ID" value="PIO27385.1"/>
    <property type="molecule type" value="Genomic_DNA"/>
</dbReference>
<organism evidence="2 3">
    <name type="scientific">Aquarana catesbeiana</name>
    <name type="common">American bullfrog</name>
    <name type="synonym">Rana catesbeiana</name>
    <dbReference type="NCBI Taxonomy" id="8400"/>
    <lineage>
        <taxon>Eukaryota</taxon>
        <taxon>Metazoa</taxon>
        <taxon>Chordata</taxon>
        <taxon>Craniata</taxon>
        <taxon>Vertebrata</taxon>
        <taxon>Euteleostomi</taxon>
        <taxon>Amphibia</taxon>
        <taxon>Batrachia</taxon>
        <taxon>Anura</taxon>
        <taxon>Neobatrachia</taxon>
        <taxon>Ranoidea</taxon>
        <taxon>Ranidae</taxon>
        <taxon>Aquarana</taxon>
    </lineage>
</organism>
<feature type="compositionally biased region" description="Low complexity" evidence="1">
    <location>
        <begin position="192"/>
        <end position="206"/>
    </location>
</feature>
<feature type="compositionally biased region" description="Basic residues" evidence="1">
    <location>
        <begin position="324"/>
        <end position="339"/>
    </location>
</feature>
<evidence type="ECO:0000256" key="1">
    <source>
        <dbReference type="SAM" id="MobiDB-lite"/>
    </source>
</evidence>
<dbReference type="AlphaFoldDB" id="A0A2G9RHY6"/>
<feature type="compositionally biased region" description="Basic residues" evidence="1">
    <location>
        <begin position="210"/>
        <end position="220"/>
    </location>
</feature>
<feature type="compositionally biased region" description="Polar residues" evidence="1">
    <location>
        <begin position="174"/>
        <end position="187"/>
    </location>
</feature>
<dbReference type="OrthoDB" id="9909498at2759"/>